<evidence type="ECO:0000313" key="1">
    <source>
        <dbReference type="EMBL" id="KAA8574856.1"/>
    </source>
</evidence>
<accession>A0A5M9K3V7</accession>
<evidence type="ECO:0000313" key="2">
    <source>
        <dbReference type="Proteomes" id="UP000322873"/>
    </source>
</evidence>
<gene>
    <name evidence="1" type="ORF">EYC84_004100</name>
</gene>
<dbReference type="Proteomes" id="UP000322873">
    <property type="component" value="Unassembled WGS sequence"/>
</dbReference>
<sequence length="70" mass="7942">MFTLQHHVTLSYYPSSHSVHPINTLTTTHLPASNTFSKPYPKLLKRRYVIKAQQTQASPQSASVQYKPTS</sequence>
<reference evidence="1 2" key="1">
    <citation type="submission" date="2019-06" db="EMBL/GenBank/DDBJ databases">
        <title>Genome Sequence of the Brown Rot Fungal Pathogen Monilinia fructicola.</title>
        <authorList>
            <person name="De Miccolis Angelini R.M."/>
            <person name="Landi L."/>
            <person name="Abate D."/>
            <person name="Pollastro S."/>
            <person name="Romanazzi G."/>
            <person name="Faretra F."/>
        </authorList>
    </citation>
    <scope>NUCLEOTIDE SEQUENCE [LARGE SCALE GENOMIC DNA]</scope>
    <source>
        <strain evidence="1 2">Mfrc123</strain>
    </source>
</reference>
<keyword evidence="2" id="KW-1185">Reference proteome</keyword>
<protein>
    <submittedName>
        <fullName evidence="1">Uncharacterized protein</fullName>
    </submittedName>
</protein>
<name>A0A5M9K3V7_MONFR</name>
<dbReference type="AlphaFoldDB" id="A0A5M9K3V7"/>
<organism evidence="1 2">
    <name type="scientific">Monilinia fructicola</name>
    <name type="common">Brown rot fungus</name>
    <name type="synonym">Ciboria fructicola</name>
    <dbReference type="NCBI Taxonomy" id="38448"/>
    <lineage>
        <taxon>Eukaryota</taxon>
        <taxon>Fungi</taxon>
        <taxon>Dikarya</taxon>
        <taxon>Ascomycota</taxon>
        <taxon>Pezizomycotina</taxon>
        <taxon>Leotiomycetes</taxon>
        <taxon>Helotiales</taxon>
        <taxon>Sclerotiniaceae</taxon>
        <taxon>Monilinia</taxon>
    </lineage>
</organism>
<proteinExistence type="predicted"/>
<comment type="caution">
    <text evidence="1">The sequence shown here is derived from an EMBL/GenBank/DDBJ whole genome shotgun (WGS) entry which is preliminary data.</text>
</comment>
<dbReference type="EMBL" id="VICG01000002">
    <property type="protein sequence ID" value="KAA8574856.1"/>
    <property type="molecule type" value="Genomic_DNA"/>
</dbReference>